<dbReference type="Proteomes" id="UP000004931">
    <property type="component" value="Unassembled WGS sequence"/>
</dbReference>
<dbReference type="GO" id="GO:0003755">
    <property type="term" value="F:peptidyl-prolyl cis-trans isomerase activity"/>
    <property type="evidence" value="ECO:0007669"/>
    <property type="project" value="InterPro"/>
</dbReference>
<dbReference type="Pfam" id="PF13145">
    <property type="entry name" value="Rotamase_2"/>
    <property type="match status" value="1"/>
</dbReference>
<feature type="domain" description="PpiC" evidence="1">
    <location>
        <begin position="110"/>
        <end position="242"/>
    </location>
</feature>
<keyword evidence="3" id="KW-1185">Reference proteome</keyword>
<evidence type="ECO:0000259" key="1">
    <source>
        <dbReference type="Pfam" id="PF13145"/>
    </source>
</evidence>
<dbReference type="eggNOG" id="COG0760">
    <property type="taxonomic scope" value="Bacteria"/>
</dbReference>
<dbReference type="EMBL" id="AAVT01000014">
    <property type="protein sequence ID" value="EAW29848.1"/>
    <property type="molecule type" value="Genomic_DNA"/>
</dbReference>
<sequence length="277" mass="32352">MGFGLFVIFNWVSPTGNEDNDKRIVVNRDNLITYMQHKTKVYESAKAVDIFNDLTVSKRNQLIDQYVREEALYREAKSLKLDRSDYTIRQRLIRQLEFINEGFIATNIDITDDDLLRYLTENKQRYLVDQKITFTHIFFSADKHQGKELNSAHLKLNELNRSKVSFHQALPHGDRFLYNRNYVEKNAATIASHFGDDFQQQVFSTGANDMQWQGPFSSPFGSHLVLVIKLTDSFLPSLDDIRTQVERDAIQDEIRLELEKINRAIIDTYNIDITDFS</sequence>
<name>A0YH80_9GAMM</name>
<protein>
    <recommendedName>
        <fullName evidence="1">PpiC domain-containing protein</fullName>
    </recommendedName>
</protein>
<dbReference type="SUPFAM" id="SSF109998">
    <property type="entry name" value="Triger factor/SurA peptide-binding domain-like"/>
    <property type="match status" value="1"/>
</dbReference>
<dbReference type="InterPro" id="IPR027304">
    <property type="entry name" value="Trigger_fact/SurA_dom_sf"/>
</dbReference>
<accession>A0YH80</accession>
<gene>
    <name evidence="2" type="ORF">GP2143_12169</name>
</gene>
<evidence type="ECO:0000313" key="2">
    <source>
        <dbReference type="EMBL" id="EAW29848.1"/>
    </source>
</evidence>
<dbReference type="InterPro" id="IPR000297">
    <property type="entry name" value="PPIase_PpiC"/>
</dbReference>
<dbReference type="STRING" id="247633.GP2143_12169"/>
<organism evidence="2 3">
    <name type="scientific">marine gamma proteobacterium HTCC2143</name>
    <dbReference type="NCBI Taxonomy" id="247633"/>
    <lineage>
        <taxon>Bacteria</taxon>
        <taxon>Pseudomonadati</taxon>
        <taxon>Pseudomonadota</taxon>
        <taxon>Gammaproteobacteria</taxon>
        <taxon>Cellvibrionales</taxon>
        <taxon>Spongiibacteraceae</taxon>
        <taxon>BD1-7 clade</taxon>
    </lineage>
</organism>
<dbReference type="AlphaFoldDB" id="A0YH80"/>
<evidence type="ECO:0000313" key="3">
    <source>
        <dbReference type="Proteomes" id="UP000004931"/>
    </source>
</evidence>
<proteinExistence type="predicted"/>
<comment type="caution">
    <text evidence="2">The sequence shown here is derived from an EMBL/GenBank/DDBJ whole genome shotgun (WGS) entry which is preliminary data.</text>
</comment>
<reference evidence="2 3" key="1">
    <citation type="journal article" date="2010" name="J. Bacteriol.">
        <title>Genome sequence of the oligotrophic marine Gammaproteobacterium HTCC2143, isolated from the Oregon Coast.</title>
        <authorList>
            <person name="Oh H.M."/>
            <person name="Kang I."/>
            <person name="Ferriera S."/>
            <person name="Giovannoni S.J."/>
            <person name="Cho J.C."/>
        </authorList>
    </citation>
    <scope>NUCLEOTIDE SEQUENCE [LARGE SCALE GENOMIC DNA]</scope>
    <source>
        <strain evidence="2 3">HTCC2143</strain>
    </source>
</reference>